<gene>
    <name evidence="9" type="primary">ccmH_1</name>
    <name evidence="9" type="ORF">MBHS_03530</name>
</gene>
<dbReference type="InterPro" id="IPR019734">
    <property type="entry name" value="TPR_rpt"/>
</dbReference>
<proteinExistence type="predicted"/>
<dbReference type="RefSeq" id="WP_103921281.1">
    <property type="nucleotide sequence ID" value="NZ_FMSV02000537.1"/>
</dbReference>
<dbReference type="Pfam" id="PF23914">
    <property type="entry name" value="TPR_CcmH_CycH"/>
    <property type="match status" value="1"/>
</dbReference>
<dbReference type="InterPro" id="IPR017560">
    <property type="entry name" value="Cyt_c_biogenesis_CcmI"/>
</dbReference>
<keyword evidence="10" id="KW-1185">Reference proteome</keyword>
<evidence type="ECO:0000256" key="2">
    <source>
        <dbReference type="ARBA" id="ARBA00022737"/>
    </source>
</evidence>
<reference evidence="9 10" key="1">
    <citation type="submission" date="2016-10" db="EMBL/GenBank/DDBJ databases">
        <authorList>
            <person name="de Groot N.N."/>
        </authorList>
    </citation>
    <scope>NUCLEOTIDE SEQUENCE [LARGE SCALE GENOMIC DNA]</scope>
    <source>
        <strain evidence="9">MBHS1</strain>
    </source>
</reference>
<keyword evidence="6" id="KW-1133">Transmembrane helix</keyword>
<accession>A0A1H6FE14</accession>
<dbReference type="PANTHER" id="PTHR47870">
    <property type="entry name" value="CYTOCHROME C-TYPE BIOGENESIS PROTEIN CCMH"/>
    <property type="match status" value="1"/>
</dbReference>
<evidence type="ECO:0000256" key="4">
    <source>
        <dbReference type="ARBA" id="ARBA00022803"/>
    </source>
</evidence>
<dbReference type="GO" id="GO:0005886">
    <property type="term" value="C:plasma membrane"/>
    <property type="evidence" value="ECO:0007669"/>
    <property type="project" value="TreeGrafter"/>
</dbReference>
<keyword evidence="2" id="KW-0677">Repeat</keyword>
<dbReference type="SUPFAM" id="SSF48452">
    <property type="entry name" value="TPR-like"/>
    <property type="match status" value="1"/>
</dbReference>
<dbReference type="EMBL" id="FMSV02000537">
    <property type="protein sequence ID" value="SEH07651.1"/>
    <property type="molecule type" value="Genomic_DNA"/>
</dbReference>
<evidence type="ECO:0000256" key="1">
    <source>
        <dbReference type="ARBA" id="ARBA00004196"/>
    </source>
</evidence>
<sequence length="423" mass="46081">MTFWLIVAALIAVSLAFVLPSLLKKNLTLHTVDRNEANLSIYNERLVELENSDLNPEQLVLAKQELEKNLLEDMSEDTAPVNTQARGHWAAIVVAVFLPLLALGIYSQYGHFPKQNGSENLAHNAGNPASAQQQVPSLEEMLVKLEERMQQQPDDLKGWEMLGRTYRALERFDDAEKALAKAVELSQEQNADILVEYAEILALTQGDKLSGVPKQWLDKALKLDAGHHKALWLSGWAAIEAEDYSATMRSWEHLLSKLPIDSDAYQNVATQLSEVRTKVGMAPVVATEQVASAPAQATEEKPAATTLAVQLQVQAGLAPALLAQTTPEDTVFIYARAAQGPKMPLAAVKKQVKDLPVTVALDDSMAMMPTMKLSGFTQVVVGARISKSGNAISQSGDLLGESAALNPSEHKETVQIQIAQQIP</sequence>
<dbReference type="InterPro" id="IPR051263">
    <property type="entry name" value="C-type_cytochrome_biogenesis"/>
</dbReference>
<evidence type="ECO:0000256" key="5">
    <source>
        <dbReference type="PROSITE-ProRule" id="PRU00339"/>
    </source>
</evidence>
<dbReference type="InterPro" id="IPR011990">
    <property type="entry name" value="TPR-like_helical_dom_sf"/>
</dbReference>
<evidence type="ECO:0000256" key="6">
    <source>
        <dbReference type="SAM" id="Phobius"/>
    </source>
</evidence>
<evidence type="ECO:0000313" key="10">
    <source>
        <dbReference type="Proteomes" id="UP000236724"/>
    </source>
</evidence>
<dbReference type="Pfam" id="PF23892">
    <property type="entry name" value="Ig_CycH"/>
    <property type="match status" value="1"/>
</dbReference>
<comment type="subcellular location">
    <subcellularLocation>
        <location evidence="1">Cell envelope</location>
    </subcellularLocation>
</comment>
<evidence type="ECO:0000259" key="7">
    <source>
        <dbReference type="Pfam" id="PF23892"/>
    </source>
</evidence>
<dbReference type="GO" id="GO:0030313">
    <property type="term" value="C:cell envelope"/>
    <property type="evidence" value="ECO:0007669"/>
    <property type="project" value="UniProtKB-SubCell"/>
</dbReference>
<dbReference type="InterPro" id="IPR056412">
    <property type="entry name" value="Ig_CycH"/>
</dbReference>
<feature type="domain" description="Cytochrome c-type biogenesis protein H Ig-like" evidence="7">
    <location>
        <begin position="311"/>
        <end position="418"/>
    </location>
</feature>
<keyword evidence="4 5" id="KW-0802">TPR repeat</keyword>
<keyword evidence="6" id="KW-0812">Transmembrane</keyword>
<organism evidence="9 10">
    <name type="scientific">Candidatus Venteria ishoeyi</name>
    <dbReference type="NCBI Taxonomy" id="1899563"/>
    <lineage>
        <taxon>Bacteria</taxon>
        <taxon>Pseudomonadati</taxon>
        <taxon>Pseudomonadota</taxon>
        <taxon>Gammaproteobacteria</taxon>
        <taxon>Thiotrichales</taxon>
        <taxon>Thiotrichaceae</taxon>
        <taxon>Venteria</taxon>
    </lineage>
</organism>
<protein>
    <submittedName>
        <fullName evidence="9">Cytochrome c-type biogenesis protein CcmH</fullName>
    </submittedName>
</protein>
<keyword evidence="3" id="KW-0201">Cytochrome c-type biogenesis</keyword>
<dbReference type="Gene3D" id="1.25.40.10">
    <property type="entry name" value="Tetratricopeptide repeat domain"/>
    <property type="match status" value="1"/>
</dbReference>
<dbReference type="Proteomes" id="UP000236724">
    <property type="component" value="Unassembled WGS sequence"/>
</dbReference>
<dbReference type="PANTHER" id="PTHR47870:SF4">
    <property type="entry name" value="CYTOCHROME C-TYPE BIOGENESIS PROTEIN CYCH"/>
    <property type="match status" value="1"/>
</dbReference>
<feature type="repeat" description="TPR" evidence="5">
    <location>
        <begin position="156"/>
        <end position="189"/>
    </location>
</feature>
<dbReference type="InterPro" id="IPR056413">
    <property type="entry name" value="TPR_CcmH_CycH"/>
</dbReference>
<dbReference type="OrthoDB" id="9776053at2"/>
<feature type="transmembrane region" description="Helical" evidence="6">
    <location>
        <begin position="87"/>
        <end position="106"/>
    </location>
</feature>
<dbReference type="GO" id="GO:0017004">
    <property type="term" value="P:cytochrome complex assembly"/>
    <property type="evidence" value="ECO:0007669"/>
    <property type="project" value="UniProtKB-KW"/>
</dbReference>
<name>A0A1H6FE14_9GAMM</name>
<dbReference type="NCBIfam" id="TIGR03142">
    <property type="entry name" value="cytochro_ccmI"/>
    <property type="match status" value="1"/>
</dbReference>
<feature type="domain" description="Cytochrome c-type biogenesis protein H TPR" evidence="8">
    <location>
        <begin position="121"/>
        <end position="264"/>
    </location>
</feature>
<dbReference type="PROSITE" id="PS50005">
    <property type="entry name" value="TPR"/>
    <property type="match status" value="1"/>
</dbReference>
<evidence type="ECO:0000313" key="9">
    <source>
        <dbReference type="EMBL" id="SEH07651.1"/>
    </source>
</evidence>
<dbReference type="AlphaFoldDB" id="A0A1H6FE14"/>
<evidence type="ECO:0000259" key="8">
    <source>
        <dbReference type="Pfam" id="PF23914"/>
    </source>
</evidence>
<evidence type="ECO:0000256" key="3">
    <source>
        <dbReference type="ARBA" id="ARBA00022748"/>
    </source>
</evidence>
<keyword evidence="6" id="KW-0472">Membrane</keyword>